<keyword evidence="4" id="KW-0201">Cytochrome c-type biogenesis</keyword>
<evidence type="ECO:0000256" key="2">
    <source>
        <dbReference type="ARBA" id="ARBA00006143"/>
    </source>
</evidence>
<dbReference type="Proteomes" id="UP000504693">
    <property type="component" value="Chromosome"/>
</dbReference>
<dbReference type="GO" id="GO:0017004">
    <property type="term" value="P:cytochrome complex assembly"/>
    <property type="evidence" value="ECO:0007669"/>
    <property type="project" value="UniProtKB-KW"/>
</dbReference>
<proteinExistence type="inferred from homology"/>
<name>A0A7D4CBM2_9SPHN</name>
<reference evidence="9 10" key="1">
    <citation type="submission" date="2020-05" db="EMBL/GenBank/DDBJ databases">
        <title>Erythrobacter mangrovi sp. nov., isolated from rhizosphere soil of mangrove plant (Kandelia candel).</title>
        <authorList>
            <person name="Ye Y.H."/>
        </authorList>
    </citation>
    <scope>NUCLEOTIDE SEQUENCE [LARGE SCALE GENOMIC DNA]</scope>
    <source>
        <strain evidence="9 10">EB310</strain>
    </source>
</reference>
<feature type="transmembrane region" description="Helical" evidence="7">
    <location>
        <begin position="123"/>
        <end position="148"/>
    </location>
</feature>
<dbReference type="GO" id="GO:0016020">
    <property type="term" value="C:membrane"/>
    <property type="evidence" value="ECO:0007669"/>
    <property type="project" value="UniProtKB-SubCell"/>
</dbReference>
<evidence type="ECO:0000256" key="6">
    <source>
        <dbReference type="ARBA" id="ARBA00023136"/>
    </source>
</evidence>
<evidence type="ECO:0000259" key="8">
    <source>
        <dbReference type="Pfam" id="PF02683"/>
    </source>
</evidence>
<evidence type="ECO:0000256" key="1">
    <source>
        <dbReference type="ARBA" id="ARBA00004141"/>
    </source>
</evidence>
<feature type="transmembrane region" description="Helical" evidence="7">
    <location>
        <begin position="154"/>
        <end position="178"/>
    </location>
</feature>
<keyword evidence="5 7" id="KW-1133">Transmembrane helix</keyword>
<protein>
    <submittedName>
        <fullName evidence="9">Cytochrome c biogenesis protein CcdA</fullName>
    </submittedName>
</protein>
<accession>A0A7D4CBM2</accession>
<sequence>MFGEFALALIAGLVTILNPCVLPLVPILVASAVGKHPRGPLALAAGISLSFTLFGFTVIAFGFQLGINEQAIRIGAGLLLAISGVVLLIPALQARISALAAPLSNRAQNKLDTVDGTGMRGQFLVGLILGVVWAPCVGPTLGAAIAAASQGENLASAFLIFLAFSLGVALSIIAFAYGSRRALASKAGALRAISRFAKPVFGVMLLVVGTMVVTGLDKQVEATALDLLPQRLIEFTTRF</sequence>
<dbReference type="InterPro" id="IPR003834">
    <property type="entry name" value="Cyt_c_assmbl_TM_dom"/>
</dbReference>
<comment type="subcellular location">
    <subcellularLocation>
        <location evidence="1">Membrane</location>
        <topology evidence="1">Multi-pass membrane protein</topology>
    </subcellularLocation>
</comment>
<dbReference type="RefSeq" id="WP_173211915.1">
    <property type="nucleotide sequence ID" value="NZ_CP053921.1"/>
</dbReference>
<evidence type="ECO:0000256" key="3">
    <source>
        <dbReference type="ARBA" id="ARBA00022692"/>
    </source>
</evidence>
<dbReference type="PANTHER" id="PTHR31272:SF9">
    <property type="entry name" value="BLL1027 PROTEIN"/>
    <property type="match status" value="1"/>
</dbReference>
<dbReference type="PANTHER" id="PTHR31272">
    <property type="entry name" value="CYTOCHROME C-TYPE BIOGENESIS PROTEIN HI_1454-RELATED"/>
    <property type="match status" value="1"/>
</dbReference>
<keyword evidence="3 7" id="KW-0812">Transmembrane</keyword>
<keyword evidence="10" id="KW-1185">Reference proteome</keyword>
<feature type="domain" description="Cytochrome C biogenesis protein transmembrane" evidence="8">
    <location>
        <begin position="6"/>
        <end position="213"/>
    </location>
</feature>
<evidence type="ECO:0000313" key="9">
    <source>
        <dbReference type="EMBL" id="QKG70029.1"/>
    </source>
</evidence>
<evidence type="ECO:0000313" key="10">
    <source>
        <dbReference type="Proteomes" id="UP000504693"/>
    </source>
</evidence>
<dbReference type="AlphaFoldDB" id="A0A7D4CBM2"/>
<evidence type="ECO:0000256" key="7">
    <source>
        <dbReference type="SAM" id="Phobius"/>
    </source>
</evidence>
<feature type="transmembrane region" description="Helical" evidence="7">
    <location>
        <begin position="71"/>
        <end position="92"/>
    </location>
</feature>
<keyword evidence="6 7" id="KW-0472">Membrane</keyword>
<evidence type="ECO:0000256" key="5">
    <source>
        <dbReference type="ARBA" id="ARBA00022989"/>
    </source>
</evidence>
<dbReference type="EMBL" id="CP053921">
    <property type="protein sequence ID" value="QKG70029.1"/>
    <property type="molecule type" value="Genomic_DNA"/>
</dbReference>
<evidence type="ECO:0000256" key="4">
    <source>
        <dbReference type="ARBA" id="ARBA00022748"/>
    </source>
</evidence>
<gene>
    <name evidence="9" type="ORF">HQR01_00825</name>
</gene>
<dbReference type="KEGG" id="emv:HQR01_00825"/>
<feature type="transmembrane region" description="Helical" evidence="7">
    <location>
        <begin position="6"/>
        <end position="29"/>
    </location>
</feature>
<comment type="similarity">
    <text evidence="2">Belongs to the DsbD family.</text>
</comment>
<feature type="transmembrane region" description="Helical" evidence="7">
    <location>
        <begin position="199"/>
        <end position="216"/>
    </location>
</feature>
<dbReference type="Pfam" id="PF02683">
    <property type="entry name" value="DsbD_TM"/>
    <property type="match status" value="1"/>
</dbReference>
<organism evidence="9 10">
    <name type="scientific">Erythrobacter mangrovi</name>
    <dbReference type="NCBI Taxonomy" id="2739433"/>
    <lineage>
        <taxon>Bacteria</taxon>
        <taxon>Pseudomonadati</taxon>
        <taxon>Pseudomonadota</taxon>
        <taxon>Alphaproteobacteria</taxon>
        <taxon>Sphingomonadales</taxon>
        <taxon>Erythrobacteraceae</taxon>
        <taxon>Erythrobacter/Porphyrobacter group</taxon>
        <taxon>Erythrobacter</taxon>
    </lineage>
</organism>
<feature type="transmembrane region" description="Helical" evidence="7">
    <location>
        <begin position="41"/>
        <end position="65"/>
    </location>
</feature>
<dbReference type="InterPro" id="IPR051790">
    <property type="entry name" value="Cytochrome_c-biogenesis_DsbD"/>
</dbReference>